<evidence type="ECO:0000259" key="7">
    <source>
        <dbReference type="Pfam" id="PF00931"/>
    </source>
</evidence>
<dbReference type="AlphaFoldDB" id="A0AAV8C0Z8"/>
<dbReference type="InterPro" id="IPR027417">
    <property type="entry name" value="P-loop_NTPase"/>
</dbReference>
<proteinExistence type="inferred from homology"/>
<evidence type="ECO:0000259" key="8">
    <source>
        <dbReference type="Pfam" id="PF18052"/>
    </source>
</evidence>
<dbReference type="InterPro" id="IPR042197">
    <property type="entry name" value="Apaf_helical"/>
</dbReference>
<feature type="domain" description="Disease resistance N-terminal" evidence="8">
    <location>
        <begin position="7"/>
        <end position="88"/>
    </location>
</feature>
<name>A0AAV8C0Z8_9POAL</name>
<protein>
    <submittedName>
        <fullName evidence="11">NBS-LRR-like resistance protein</fullName>
    </submittedName>
</protein>
<keyword evidence="6" id="KW-0067">ATP-binding</keyword>
<evidence type="ECO:0000256" key="3">
    <source>
        <dbReference type="ARBA" id="ARBA00022737"/>
    </source>
</evidence>
<dbReference type="Gene3D" id="1.10.10.10">
    <property type="entry name" value="Winged helix-like DNA-binding domain superfamily/Winged helix DNA-binding domain"/>
    <property type="match status" value="1"/>
</dbReference>
<evidence type="ECO:0000256" key="5">
    <source>
        <dbReference type="ARBA" id="ARBA00022821"/>
    </source>
</evidence>
<dbReference type="InterPro" id="IPR036388">
    <property type="entry name" value="WH-like_DNA-bd_sf"/>
</dbReference>
<organism evidence="11 12">
    <name type="scientific">Rhynchospora pubera</name>
    <dbReference type="NCBI Taxonomy" id="906938"/>
    <lineage>
        <taxon>Eukaryota</taxon>
        <taxon>Viridiplantae</taxon>
        <taxon>Streptophyta</taxon>
        <taxon>Embryophyta</taxon>
        <taxon>Tracheophyta</taxon>
        <taxon>Spermatophyta</taxon>
        <taxon>Magnoliopsida</taxon>
        <taxon>Liliopsida</taxon>
        <taxon>Poales</taxon>
        <taxon>Cyperaceae</taxon>
        <taxon>Cyperoideae</taxon>
        <taxon>Rhynchosporeae</taxon>
        <taxon>Rhynchospora</taxon>
    </lineage>
</organism>
<dbReference type="PANTHER" id="PTHR36766:SF55">
    <property type="entry name" value="OS11G0492900 PROTEIN"/>
    <property type="match status" value="1"/>
</dbReference>
<dbReference type="GO" id="GO:0009626">
    <property type="term" value="P:plant-type hypersensitive response"/>
    <property type="evidence" value="ECO:0007669"/>
    <property type="project" value="UniProtKB-ARBA"/>
</dbReference>
<feature type="domain" description="R13L1/DRL21-like LRR repeat region" evidence="10">
    <location>
        <begin position="675"/>
        <end position="799"/>
    </location>
</feature>
<dbReference type="GO" id="GO:0002758">
    <property type="term" value="P:innate immune response-activating signaling pathway"/>
    <property type="evidence" value="ECO:0007669"/>
    <property type="project" value="UniProtKB-ARBA"/>
</dbReference>
<dbReference type="FunFam" id="3.40.50.300:FF:001091">
    <property type="entry name" value="Probable disease resistance protein At1g61300"/>
    <property type="match status" value="1"/>
</dbReference>
<dbReference type="GO" id="GO:0043531">
    <property type="term" value="F:ADP binding"/>
    <property type="evidence" value="ECO:0007669"/>
    <property type="project" value="InterPro"/>
</dbReference>
<dbReference type="InterPro" id="IPR032675">
    <property type="entry name" value="LRR_dom_sf"/>
</dbReference>
<dbReference type="InterPro" id="IPR002182">
    <property type="entry name" value="NB-ARC"/>
</dbReference>
<evidence type="ECO:0000256" key="1">
    <source>
        <dbReference type="ARBA" id="ARBA00008894"/>
    </source>
</evidence>
<dbReference type="Gene3D" id="3.40.50.300">
    <property type="entry name" value="P-loop containing nucleotide triphosphate hydrolases"/>
    <property type="match status" value="1"/>
</dbReference>
<dbReference type="GO" id="GO:0005524">
    <property type="term" value="F:ATP binding"/>
    <property type="evidence" value="ECO:0007669"/>
    <property type="project" value="UniProtKB-KW"/>
</dbReference>
<dbReference type="Pfam" id="PF18052">
    <property type="entry name" value="Rx_N"/>
    <property type="match status" value="1"/>
</dbReference>
<feature type="domain" description="Disease resistance protein winged helix" evidence="9">
    <location>
        <begin position="420"/>
        <end position="494"/>
    </location>
</feature>
<dbReference type="Pfam" id="PF23559">
    <property type="entry name" value="WHD_DRP"/>
    <property type="match status" value="1"/>
</dbReference>
<dbReference type="InterPro" id="IPR058922">
    <property type="entry name" value="WHD_DRP"/>
</dbReference>
<gene>
    <name evidence="11" type="ORF">LUZ62_082884</name>
</gene>
<evidence type="ECO:0000259" key="10">
    <source>
        <dbReference type="Pfam" id="PF25019"/>
    </source>
</evidence>
<dbReference type="InterPro" id="IPR056789">
    <property type="entry name" value="LRR_R13L1-DRL21"/>
</dbReference>
<dbReference type="PANTHER" id="PTHR36766">
    <property type="entry name" value="PLANT BROAD-SPECTRUM MILDEW RESISTANCE PROTEIN RPW8"/>
    <property type="match status" value="1"/>
</dbReference>
<dbReference type="GO" id="GO:0042742">
    <property type="term" value="P:defense response to bacterium"/>
    <property type="evidence" value="ECO:0007669"/>
    <property type="project" value="UniProtKB-ARBA"/>
</dbReference>
<dbReference type="EMBL" id="JAMFTS010000005">
    <property type="protein sequence ID" value="KAJ4748479.1"/>
    <property type="molecule type" value="Genomic_DNA"/>
</dbReference>
<dbReference type="Gene3D" id="1.20.5.4130">
    <property type="match status" value="1"/>
</dbReference>
<comment type="caution">
    <text evidence="11">The sequence shown here is derived from an EMBL/GenBank/DDBJ whole genome shotgun (WGS) entry which is preliminary data.</text>
</comment>
<keyword evidence="12" id="KW-1185">Reference proteome</keyword>
<dbReference type="SMART" id="SM00367">
    <property type="entry name" value="LRR_CC"/>
    <property type="match status" value="2"/>
</dbReference>
<evidence type="ECO:0000313" key="12">
    <source>
        <dbReference type="Proteomes" id="UP001140206"/>
    </source>
</evidence>
<dbReference type="PRINTS" id="PR00364">
    <property type="entry name" value="DISEASERSIST"/>
</dbReference>
<reference evidence="11" key="1">
    <citation type="submission" date="2022-08" db="EMBL/GenBank/DDBJ databases">
        <authorList>
            <person name="Marques A."/>
        </authorList>
    </citation>
    <scope>NUCLEOTIDE SEQUENCE</scope>
    <source>
        <strain evidence="11">RhyPub2mFocal</strain>
        <tissue evidence="11">Leaves</tissue>
    </source>
</reference>
<keyword evidence="3" id="KW-0677">Repeat</keyword>
<dbReference type="FunFam" id="1.10.10.10:FF:000322">
    <property type="entry name" value="Probable disease resistance protein At1g63360"/>
    <property type="match status" value="1"/>
</dbReference>
<keyword evidence="5" id="KW-0611">Plant defense</keyword>
<dbReference type="Proteomes" id="UP001140206">
    <property type="component" value="Chromosome 5"/>
</dbReference>
<dbReference type="SUPFAM" id="SSF52540">
    <property type="entry name" value="P-loop containing nucleoside triphosphate hydrolases"/>
    <property type="match status" value="1"/>
</dbReference>
<dbReference type="Gene3D" id="1.10.8.430">
    <property type="entry name" value="Helical domain of apoptotic protease-activating factors"/>
    <property type="match status" value="1"/>
</dbReference>
<dbReference type="Pfam" id="PF00931">
    <property type="entry name" value="NB-ARC"/>
    <property type="match status" value="1"/>
</dbReference>
<keyword evidence="2" id="KW-0433">Leucine-rich repeat</keyword>
<evidence type="ECO:0000256" key="4">
    <source>
        <dbReference type="ARBA" id="ARBA00022741"/>
    </source>
</evidence>
<dbReference type="Gene3D" id="3.80.10.10">
    <property type="entry name" value="Ribonuclease Inhibitor"/>
    <property type="match status" value="2"/>
</dbReference>
<evidence type="ECO:0000256" key="2">
    <source>
        <dbReference type="ARBA" id="ARBA00022614"/>
    </source>
</evidence>
<dbReference type="SUPFAM" id="SSF52058">
    <property type="entry name" value="L domain-like"/>
    <property type="match status" value="2"/>
</dbReference>
<dbReference type="Pfam" id="PF25019">
    <property type="entry name" value="LRR_R13L1-DRL21"/>
    <property type="match status" value="1"/>
</dbReference>
<sequence>MFLSPLISVVIKKAADSLTEQFCRMRGLDKNRRKLHWQLEAIQQKIADAEERGEELWLKELEAAAYAAVDVLDEFQYEALRQNAISQQPGSSVKAIKSFFTHENPAIFRYNMGNKLAKVLEKIDEIVTEMNKFNFAARGPAPSIKRETHSLVIESEVIGRDGEKEKIVREVLDPQRKRDNISVLVIVGIGGLGKTTLAQLVYNDERVKAHFELLLWVCVSSDFDTVNISKSILEVATNGGGVSTSNMEVLQSRLRGILDMKRYLLVLDDVWNEESDKWDDLKTILFSGASSGSVIIVTTRSKRAASIMGTLRSHDLASLTDKDSWKLFKKRAFGAGVKEPTDELRIIGKTIACKCVGLPLALKAVGNMLRTKTEVHEWRAILESNILDGLRSTGNVLPVLKLSYDNLPLHTKQCFAFCAIFPQDYAIERDTLIQLWMANDFIPTVGSIENLEDKARDIFYELYWGSFFQDIKEEETNYGSTIKCKMHDLMHDLATQIAGNKCSNEQELKNPSIVPKEVHHLLKLSVEGPPKLNNVLKKFPTIRTYLVRDNVFEHPLEEKSSSLLKSCSLRALRFRIQYPPKELGYMKHIRYLDFSGGILKTLPETISTLYNLQTLILSHTGICALPTQMRNMVNLRHLFLDGCRFLKHMPIGLGQLKFLQTLTKYAVDSDKGGSIKELENLILCGHVTLSGLDNVKDREDVETANLTAKTNLSSLELEWGPANKKKTRNYEAVLEALVPHNEIKYLAINGYSGSDFPKWMKETFIIRNLKRLRLQNCINCVELPPLWKLPLLENLNLEKLESLVHIVLRTCEQVVGSKSKIIFPALKILEVRALPNLESWHEELSELVGFPKLNELIIDSCPKLLSVPVHAPILCKLEIRNNCDCFFSYRPTKVLALELWKSFIALKTLAIINSDALVFWPMEEFRSLKCLKLLAVTSCINFTGSLQESSLPTSCMEGPLPQLESLFIWDCQELVEVHVCSKSLKDLTIKGCPKISQEGLAELTNLTELIWLEFYNCTKLRTWPENMEHLPSLRYLRISCCPGIESFPESVQQCLPSLQSLVILDCPALWRRCKSGGDYFHLVSPIPDRVIEIEESD</sequence>
<evidence type="ECO:0000313" key="11">
    <source>
        <dbReference type="EMBL" id="KAJ4748479.1"/>
    </source>
</evidence>
<evidence type="ECO:0000259" key="9">
    <source>
        <dbReference type="Pfam" id="PF23559"/>
    </source>
</evidence>
<dbReference type="InterPro" id="IPR041118">
    <property type="entry name" value="Rx_N"/>
</dbReference>
<keyword evidence="4" id="KW-0547">Nucleotide-binding</keyword>
<feature type="domain" description="NB-ARC" evidence="7">
    <location>
        <begin position="165"/>
        <end position="334"/>
    </location>
</feature>
<dbReference type="InterPro" id="IPR006553">
    <property type="entry name" value="Leu-rich_rpt_Cys-con_subtyp"/>
</dbReference>
<evidence type="ECO:0000256" key="6">
    <source>
        <dbReference type="ARBA" id="ARBA00022840"/>
    </source>
</evidence>
<accession>A0AAV8C0Z8</accession>
<comment type="similarity">
    <text evidence="1">Belongs to the disease resistance NB-LRR family.</text>
</comment>